<organism evidence="4 5">
    <name type="scientific">Paenibacillus chartarius</name>
    <dbReference type="NCBI Taxonomy" id="747481"/>
    <lineage>
        <taxon>Bacteria</taxon>
        <taxon>Bacillati</taxon>
        <taxon>Bacillota</taxon>
        <taxon>Bacilli</taxon>
        <taxon>Bacillales</taxon>
        <taxon>Paenibacillaceae</taxon>
        <taxon>Paenibacillus</taxon>
    </lineage>
</organism>
<dbReference type="InterPro" id="IPR001789">
    <property type="entry name" value="Sig_transdc_resp-reg_receiver"/>
</dbReference>
<keyword evidence="1 2" id="KW-0597">Phosphoprotein</keyword>
<evidence type="ECO:0000313" key="4">
    <source>
        <dbReference type="EMBL" id="MFC0213124.1"/>
    </source>
</evidence>
<evidence type="ECO:0000313" key="5">
    <source>
        <dbReference type="Proteomes" id="UP001589776"/>
    </source>
</evidence>
<feature type="modified residue" description="4-aspartylphosphate" evidence="2">
    <location>
        <position position="55"/>
    </location>
</feature>
<dbReference type="EMBL" id="JBHLWN010000046">
    <property type="protein sequence ID" value="MFC0213124.1"/>
    <property type="molecule type" value="Genomic_DNA"/>
</dbReference>
<dbReference type="SMART" id="SM00448">
    <property type="entry name" value="REC"/>
    <property type="match status" value="1"/>
</dbReference>
<evidence type="ECO:0000256" key="1">
    <source>
        <dbReference type="ARBA" id="ARBA00022553"/>
    </source>
</evidence>
<reference evidence="4 5" key="1">
    <citation type="submission" date="2024-09" db="EMBL/GenBank/DDBJ databases">
        <authorList>
            <person name="Sun Q."/>
            <person name="Mori K."/>
        </authorList>
    </citation>
    <scope>NUCLEOTIDE SEQUENCE [LARGE SCALE GENOMIC DNA]</scope>
    <source>
        <strain evidence="4 5">CCM 7759</strain>
    </source>
</reference>
<sequence length="147" mass="16379">MVEKKQVLIVDDQLGIRVLLNEVFRSEGYEVTMAASAAEALQAVRLSMPDLVIHDLVMPDVDGWESIERLLQVNDRLPIITMSAYGPADKPRALVTKPFDIDEFISFARQVLDGTVTLKSPYYVPPSATVNSSAGGWLPSMYRKLRL</sequence>
<keyword evidence="5" id="KW-1185">Reference proteome</keyword>
<proteinExistence type="predicted"/>
<accession>A0ABV6DKE2</accession>
<gene>
    <name evidence="4" type="ORF">ACFFK0_11780</name>
</gene>
<name>A0ABV6DKE2_9BACL</name>
<dbReference type="Gene3D" id="3.40.50.2300">
    <property type="match status" value="1"/>
</dbReference>
<dbReference type="RefSeq" id="WP_377470383.1">
    <property type="nucleotide sequence ID" value="NZ_JBHLWN010000046.1"/>
</dbReference>
<feature type="domain" description="Response regulatory" evidence="3">
    <location>
        <begin position="6"/>
        <end position="112"/>
    </location>
</feature>
<evidence type="ECO:0000256" key="2">
    <source>
        <dbReference type="PROSITE-ProRule" id="PRU00169"/>
    </source>
</evidence>
<dbReference type="Proteomes" id="UP001589776">
    <property type="component" value="Unassembled WGS sequence"/>
</dbReference>
<evidence type="ECO:0000259" key="3">
    <source>
        <dbReference type="PROSITE" id="PS50110"/>
    </source>
</evidence>
<comment type="caution">
    <text evidence="4">The sequence shown here is derived from an EMBL/GenBank/DDBJ whole genome shotgun (WGS) entry which is preliminary data.</text>
</comment>
<dbReference type="PANTHER" id="PTHR44591">
    <property type="entry name" value="STRESS RESPONSE REGULATOR PROTEIN 1"/>
    <property type="match status" value="1"/>
</dbReference>
<dbReference type="PROSITE" id="PS50110">
    <property type="entry name" value="RESPONSE_REGULATORY"/>
    <property type="match status" value="1"/>
</dbReference>
<dbReference type="SUPFAM" id="SSF52172">
    <property type="entry name" value="CheY-like"/>
    <property type="match status" value="1"/>
</dbReference>
<protein>
    <submittedName>
        <fullName evidence="4">Response regulator</fullName>
    </submittedName>
</protein>
<dbReference type="PANTHER" id="PTHR44591:SF3">
    <property type="entry name" value="RESPONSE REGULATORY DOMAIN-CONTAINING PROTEIN"/>
    <property type="match status" value="1"/>
</dbReference>
<dbReference type="InterPro" id="IPR011006">
    <property type="entry name" value="CheY-like_superfamily"/>
</dbReference>
<dbReference type="Pfam" id="PF00072">
    <property type="entry name" value="Response_reg"/>
    <property type="match status" value="1"/>
</dbReference>
<dbReference type="InterPro" id="IPR050595">
    <property type="entry name" value="Bact_response_regulator"/>
</dbReference>